<keyword evidence="1" id="KW-0812">Transmembrane</keyword>
<feature type="non-terminal residue" evidence="2">
    <location>
        <position position="75"/>
    </location>
</feature>
<sequence>IVFPLESSIVYFLGEIIPNNVVNTILVFVILRYSKMRDFLEIYYLASTFCPNSVLWIMAETYIRNSSRIRSSTLV</sequence>
<keyword evidence="3" id="KW-1185">Reference proteome</keyword>
<evidence type="ECO:0000256" key="1">
    <source>
        <dbReference type="SAM" id="Phobius"/>
    </source>
</evidence>
<evidence type="ECO:0000313" key="2">
    <source>
        <dbReference type="EMBL" id="KAJ9588873.1"/>
    </source>
</evidence>
<name>A0AAD7ZY34_DIPPU</name>
<evidence type="ECO:0000313" key="3">
    <source>
        <dbReference type="Proteomes" id="UP001233999"/>
    </source>
</evidence>
<gene>
    <name evidence="2" type="ORF">L9F63_017813</name>
</gene>
<feature type="non-terminal residue" evidence="2">
    <location>
        <position position="1"/>
    </location>
</feature>
<dbReference type="AlphaFoldDB" id="A0AAD7ZY34"/>
<feature type="transmembrane region" description="Helical" evidence="1">
    <location>
        <begin position="42"/>
        <end position="63"/>
    </location>
</feature>
<protein>
    <submittedName>
        <fullName evidence="2">Uncharacterized protein</fullName>
    </submittedName>
</protein>
<dbReference type="Proteomes" id="UP001233999">
    <property type="component" value="Unassembled WGS sequence"/>
</dbReference>
<accession>A0AAD7ZY34</accession>
<reference evidence="2" key="1">
    <citation type="journal article" date="2023" name="IScience">
        <title>Live-bearing cockroach genome reveals convergent evolutionary mechanisms linked to viviparity in insects and beyond.</title>
        <authorList>
            <person name="Fouks B."/>
            <person name="Harrison M.C."/>
            <person name="Mikhailova A.A."/>
            <person name="Marchal E."/>
            <person name="English S."/>
            <person name="Carruthers M."/>
            <person name="Jennings E.C."/>
            <person name="Chiamaka E.L."/>
            <person name="Frigard R.A."/>
            <person name="Pippel M."/>
            <person name="Attardo G.M."/>
            <person name="Benoit J.B."/>
            <person name="Bornberg-Bauer E."/>
            <person name="Tobe S.S."/>
        </authorList>
    </citation>
    <scope>NUCLEOTIDE SEQUENCE</scope>
    <source>
        <strain evidence="2">Stay&amp;Tobe</strain>
    </source>
</reference>
<feature type="transmembrane region" description="Helical" evidence="1">
    <location>
        <begin position="9"/>
        <end position="30"/>
    </location>
</feature>
<proteinExistence type="predicted"/>
<organism evidence="2 3">
    <name type="scientific">Diploptera punctata</name>
    <name type="common">Pacific beetle cockroach</name>
    <dbReference type="NCBI Taxonomy" id="6984"/>
    <lineage>
        <taxon>Eukaryota</taxon>
        <taxon>Metazoa</taxon>
        <taxon>Ecdysozoa</taxon>
        <taxon>Arthropoda</taxon>
        <taxon>Hexapoda</taxon>
        <taxon>Insecta</taxon>
        <taxon>Pterygota</taxon>
        <taxon>Neoptera</taxon>
        <taxon>Polyneoptera</taxon>
        <taxon>Dictyoptera</taxon>
        <taxon>Blattodea</taxon>
        <taxon>Blaberoidea</taxon>
        <taxon>Blaberidae</taxon>
        <taxon>Diplopterinae</taxon>
        <taxon>Diploptera</taxon>
    </lineage>
</organism>
<comment type="caution">
    <text evidence="2">The sequence shown here is derived from an EMBL/GenBank/DDBJ whole genome shotgun (WGS) entry which is preliminary data.</text>
</comment>
<keyword evidence="1" id="KW-0472">Membrane</keyword>
<dbReference type="EMBL" id="JASPKZ010005297">
    <property type="protein sequence ID" value="KAJ9588873.1"/>
    <property type="molecule type" value="Genomic_DNA"/>
</dbReference>
<keyword evidence="1" id="KW-1133">Transmembrane helix</keyword>
<reference evidence="2" key="2">
    <citation type="submission" date="2023-05" db="EMBL/GenBank/DDBJ databases">
        <authorList>
            <person name="Fouks B."/>
        </authorList>
    </citation>
    <scope>NUCLEOTIDE SEQUENCE</scope>
    <source>
        <strain evidence="2">Stay&amp;Tobe</strain>
        <tissue evidence="2">Testes</tissue>
    </source>
</reference>